<dbReference type="Proteomes" id="UP001073227">
    <property type="component" value="Unassembled WGS sequence"/>
</dbReference>
<dbReference type="EMBL" id="JAOVZR010000001">
    <property type="protein sequence ID" value="MCY0149832.1"/>
    <property type="molecule type" value="Genomic_DNA"/>
</dbReference>
<feature type="region of interest" description="Disordered" evidence="1">
    <location>
        <begin position="1"/>
        <end position="74"/>
    </location>
</feature>
<evidence type="ECO:0000313" key="2">
    <source>
        <dbReference type="EMBL" id="MCY0149832.1"/>
    </source>
</evidence>
<evidence type="ECO:0008006" key="4">
    <source>
        <dbReference type="Google" id="ProtNLM"/>
    </source>
</evidence>
<protein>
    <recommendedName>
        <fullName evidence="4">DUF4169 domain-containing protein</fullName>
    </recommendedName>
</protein>
<sequence>MTETKSPKPQAAKHGTPQYGTEAERQAASRAARRAEQLRANLQRRKSQTRARRDGGADETDGLPAARDEGGKVD</sequence>
<comment type="caution">
    <text evidence="2">The sequence shown here is derived from an EMBL/GenBank/DDBJ whole genome shotgun (WGS) entry which is preliminary data.</text>
</comment>
<organism evidence="2 3">
    <name type="scientific">Hoeflea algicola</name>
    <dbReference type="NCBI Taxonomy" id="2983763"/>
    <lineage>
        <taxon>Bacteria</taxon>
        <taxon>Pseudomonadati</taxon>
        <taxon>Pseudomonadota</taxon>
        <taxon>Alphaproteobacteria</taxon>
        <taxon>Hyphomicrobiales</taxon>
        <taxon>Rhizobiaceae</taxon>
        <taxon>Hoeflea</taxon>
    </lineage>
</organism>
<feature type="compositionally biased region" description="Basic and acidic residues" evidence="1">
    <location>
        <begin position="22"/>
        <end position="37"/>
    </location>
</feature>
<evidence type="ECO:0000313" key="3">
    <source>
        <dbReference type="Proteomes" id="UP001073227"/>
    </source>
</evidence>
<gene>
    <name evidence="2" type="ORF">OEG84_19535</name>
</gene>
<evidence type="ECO:0000256" key="1">
    <source>
        <dbReference type="SAM" id="MobiDB-lite"/>
    </source>
</evidence>
<accession>A0ABT3ZDF7</accession>
<dbReference type="RefSeq" id="WP_267655267.1">
    <property type="nucleotide sequence ID" value="NZ_JAOVZR010000001.1"/>
</dbReference>
<reference evidence="2" key="1">
    <citation type="submission" date="2022-10" db="EMBL/GenBank/DDBJ databases">
        <title>Hoeflea sp. G2-23, isolated from marine algae.</title>
        <authorList>
            <person name="Kristyanto S."/>
            <person name="Kim J.M."/>
            <person name="Jeon C.O."/>
        </authorList>
    </citation>
    <scope>NUCLEOTIDE SEQUENCE</scope>
    <source>
        <strain evidence="2">G2-23</strain>
    </source>
</reference>
<proteinExistence type="predicted"/>
<keyword evidence="3" id="KW-1185">Reference proteome</keyword>
<name>A0ABT3ZDF7_9HYPH</name>